<evidence type="ECO:0000313" key="2">
    <source>
        <dbReference type="EMBL" id="AQY52004.1"/>
    </source>
</evidence>
<evidence type="ECO:0000313" key="3">
    <source>
        <dbReference type="Proteomes" id="UP000223060"/>
    </source>
</evidence>
<dbReference type="RefSeq" id="WP_036059888.1">
    <property type="nucleotide sequence ID" value="NZ_CP011102.1"/>
</dbReference>
<organism evidence="2 3">
    <name type="scientific">Listeria weihenstephanensis</name>
    <dbReference type="NCBI Taxonomy" id="1006155"/>
    <lineage>
        <taxon>Bacteria</taxon>
        <taxon>Bacillati</taxon>
        <taxon>Bacillota</taxon>
        <taxon>Bacilli</taxon>
        <taxon>Bacillales</taxon>
        <taxon>Listeriaceae</taxon>
        <taxon>Listeria</taxon>
    </lineage>
</organism>
<sequence length="167" mass="18533">MKRIMTLMCMVMVASITLLGCSNTDDTKKNEDSKQETTKKNEIKADSKATYGFKDVVDADGLRIEFTKAELLEAEGKKDSILKLSFELSNPTADKKGFTAINLEVKNKEGELLDVYPGENYGKEIETGTTDKGAGYFMVKGSAPFKVTYIDPDHKEVTATWELALQK</sequence>
<feature type="signal peptide" evidence="1">
    <location>
        <begin position="1"/>
        <end position="20"/>
    </location>
</feature>
<dbReference type="EMBL" id="CP011102">
    <property type="protein sequence ID" value="AQY52004.1"/>
    <property type="molecule type" value="Genomic_DNA"/>
</dbReference>
<dbReference type="PROSITE" id="PS51257">
    <property type="entry name" value="PROKAR_LIPOPROTEIN"/>
    <property type="match status" value="1"/>
</dbReference>
<evidence type="ECO:0000256" key="1">
    <source>
        <dbReference type="SAM" id="SignalP"/>
    </source>
</evidence>
<name>A0A1S7FX34_9LIST</name>
<feature type="chain" id="PRO_5039603301" description="DUF4352 domain-containing protein" evidence="1">
    <location>
        <begin position="21"/>
        <end position="167"/>
    </location>
</feature>
<gene>
    <name evidence="2" type="ORF">UE46_13865</name>
</gene>
<accession>A0A1S7FX34</accession>
<keyword evidence="1" id="KW-0732">Signal</keyword>
<reference evidence="3" key="1">
    <citation type="submission" date="2015-03" db="EMBL/GenBank/DDBJ databases">
        <authorList>
            <person name="Ferrari E."/>
            <person name="Walter M.C."/>
            <person name="Huptas C."/>
            <person name="Scherer S."/>
            <person name="Mueller-Herbst S."/>
        </authorList>
    </citation>
    <scope>NUCLEOTIDE SEQUENCE [LARGE SCALE GENOMIC DNA]</scope>
    <source>
        <strain evidence="3">LWP01</strain>
    </source>
</reference>
<keyword evidence="3" id="KW-1185">Reference proteome</keyword>
<protein>
    <recommendedName>
        <fullName evidence="4">DUF4352 domain-containing protein</fullName>
    </recommendedName>
</protein>
<dbReference type="AlphaFoldDB" id="A0A1S7FX34"/>
<proteinExistence type="predicted"/>
<dbReference type="Proteomes" id="UP000223060">
    <property type="component" value="Chromosome"/>
</dbReference>
<dbReference type="KEGG" id="lwi:UE46_13865"/>
<evidence type="ECO:0008006" key="4">
    <source>
        <dbReference type="Google" id="ProtNLM"/>
    </source>
</evidence>